<dbReference type="Proteomes" id="UP000230407">
    <property type="component" value="Unassembled WGS sequence"/>
</dbReference>
<protein>
    <recommendedName>
        <fullName evidence="2">CBS domain-containing protein</fullName>
    </recommendedName>
</protein>
<dbReference type="SUPFAM" id="SSF54631">
    <property type="entry name" value="CBS-domain pair"/>
    <property type="match status" value="1"/>
</dbReference>
<keyword evidence="4" id="KW-1185">Reference proteome</keyword>
<keyword evidence="1" id="KW-0129">CBS domain</keyword>
<dbReference type="Pfam" id="PF00571">
    <property type="entry name" value="CBS"/>
    <property type="match status" value="1"/>
</dbReference>
<feature type="domain" description="CBS" evidence="2">
    <location>
        <begin position="107"/>
        <end position="166"/>
    </location>
</feature>
<sequence length="241" mass="27092">MAQRPYDLFMSAFNDIEAHLRQSLYREGDRYQGFRAMLDEYQAKRGRRLNPKQYRELLPLAELRNALTHGRRLNDQPLAEPTDAAVAAARRLRDELLGPKLVLALLGQRGRPVTAAPGESVRRVLDTMYENDFSQVPVYDDSTYVGLLTTNTVARWVADQMRRHDGLAEDAPVREALRFSEGVERVEHLPRETTAPEAFWRFATAAEDGRPLTAVIITHSGKPTEAPLGIAVADDLARLSA</sequence>
<dbReference type="EMBL" id="PGGW01000053">
    <property type="protein sequence ID" value="PJE96867.1"/>
    <property type="molecule type" value="Genomic_DNA"/>
</dbReference>
<accession>A0A2M8LY17</accession>
<evidence type="ECO:0000313" key="4">
    <source>
        <dbReference type="Proteomes" id="UP000230407"/>
    </source>
</evidence>
<proteinExistence type="predicted"/>
<evidence type="ECO:0000313" key="3">
    <source>
        <dbReference type="EMBL" id="PJE96867.1"/>
    </source>
</evidence>
<reference evidence="3 4" key="1">
    <citation type="submission" date="2017-11" db="EMBL/GenBank/DDBJ databases">
        <title>Streptomyces carmine sp. nov., a novel actinomycete isolated from Sophora alopecuroides in Xinjiang, China.</title>
        <authorList>
            <person name="Wang Y."/>
            <person name="Luo X."/>
            <person name="Wan C."/>
            <person name="Zhang L."/>
        </authorList>
    </citation>
    <scope>NUCLEOTIDE SEQUENCE [LARGE SCALE GENOMIC DNA]</scope>
    <source>
        <strain evidence="3 4">TRM SA0054</strain>
    </source>
</reference>
<dbReference type="InterPro" id="IPR046342">
    <property type="entry name" value="CBS_dom_sf"/>
</dbReference>
<evidence type="ECO:0000259" key="2">
    <source>
        <dbReference type="PROSITE" id="PS51371"/>
    </source>
</evidence>
<dbReference type="PROSITE" id="PS51371">
    <property type="entry name" value="CBS"/>
    <property type="match status" value="1"/>
</dbReference>
<evidence type="ECO:0000256" key="1">
    <source>
        <dbReference type="PROSITE-ProRule" id="PRU00703"/>
    </source>
</evidence>
<dbReference type="Gene3D" id="3.10.580.10">
    <property type="entry name" value="CBS-domain"/>
    <property type="match status" value="1"/>
</dbReference>
<dbReference type="AlphaFoldDB" id="A0A2M8LY17"/>
<comment type="caution">
    <text evidence="3">The sequence shown here is derived from an EMBL/GenBank/DDBJ whole genome shotgun (WGS) entry which is preliminary data.</text>
</comment>
<gene>
    <name evidence="3" type="ORF">CUT44_15685</name>
</gene>
<name>A0A2M8LY17_9ACTN</name>
<dbReference type="InterPro" id="IPR000644">
    <property type="entry name" value="CBS_dom"/>
</dbReference>
<dbReference type="RefSeq" id="WP_100202481.1">
    <property type="nucleotide sequence ID" value="NZ_PGGW01000053.1"/>
</dbReference>
<organism evidence="3 4">
    <name type="scientific">Streptomyces carminius</name>
    <dbReference type="NCBI Taxonomy" id="2665496"/>
    <lineage>
        <taxon>Bacteria</taxon>
        <taxon>Bacillati</taxon>
        <taxon>Actinomycetota</taxon>
        <taxon>Actinomycetes</taxon>
        <taxon>Kitasatosporales</taxon>
        <taxon>Streptomycetaceae</taxon>
        <taxon>Streptomyces</taxon>
    </lineage>
</organism>